<accession>A0A4P8IGP4</accession>
<evidence type="ECO:0000313" key="1">
    <source>
        <dbReference type="EMBL" id="QCP34289.1"/>
    </source>
</evidence>
<dbReference type="Proteomes" id="UP000298653">
    <property type="component" value="Chromosome"/>
</dbReference>
<organism evidence="1 2">
    <name type="scientific">Anaerostipes rhamnosivorans</name>
    <dbReference type="NCBI Taxonomy" id="1229621"/>
    <lineage>
        <taxon>Bacteria</taxon>
        <taxon>Bacillati</taxon>
        <taxon>Bacillota</taxon>
        <taxon>Clostridia</taxon>
        <taxon>Lachnospirales</taxon>
        <taxon>Lachnospiraceae</taxon>
        <taxon>Anaerostipes</taxon>
    </lineage>
</organism>
<keyword evidence="2" id="KW-1185">Reference proteome</keyword>
<reference evidence="1 2" key="1">
    <citation type="submission" date="2019-05" db="EMBL/GenBank/DDBJ databases">
        <title>Complete genome sequencing of Anaerostipes rhamnosivorans.</title>
        <authorList>
            <person name="Bui T.P.N."/>
            <person name="de Vos W.M."/>
        </authorList>
    </citation>
    <scope>NUCLEOTIDE SEQUENCE [LARGE SCALE GENOMIC DNA]</scope>
    <source>
        <strain evidence="1 2">1y2</strain>
    </source>
</reference>
<evidence type="ECO:0000313" key="2">
    <source>
        <dbReference type="Proteomes" id="UP000298653"/>
    </source>
</evidence>
<name>A0A4P8IGP4_9FIRM</name>
<proteinExistence type="predicted"/>
<dbReference type="KEGG" id="arf:AR1Y2_0835"/>
<dbReference type="AlphaFoldDB" id="A0A4P8IGP4"/>
<sequence length="106" mass="11557">MAKLEWAGGMAPRIEGNLSKAQCFVDSEVLRLSDPLTPRLTGALIKSGTLCTVIGSGEVSYNAPYARRQYYEHSGQGLRGPKWFERMKAANKDKILEGAEKVARGG</sequence>
<evidence type="ECO:0008006" key="3">
    <source>
        <dbReference type="Google" id="ProtNLM"/>
    </source>
</evidence>
<gene>
    <name evidence="1" type="ORF">AR1Y2_0835</name>
</gene>
<protein>
    <recommendedName>
        <fullName evidence="3">Capsid protein</fullName>
    </recommendedName>
</protein>
<dbReference type="EMBL" id="CP040058">
    <property type="protein sequence ID" value="QCP34289.1"/>
    <property type="molecule type" value="Genomic_DNA"/>
</dbReference>